<protein>
    <recommendedName>
        <fullName evidence="8">Riboflavin transporter</fullName>
    </recommendedName>
</protein>
<proteinExistence type="inferred from homology"/>
<dbReference type="GO" id="GO:0005886">
    <property type="term" value="C:plasma membrane"/>
    <property type="evidence" value="ECO:0007669"/>
    <property type="project" value="UniProtKB-SubCell"/>
</dbReference>
<comment type="similarity">
    <text evidence="2 8">Belongs to the prokaryotic riboflavin transporter (P-RFT) (TC 2.A.87) family.</text>
</comment>
<dbReference type="PANTHER" id="PTHR38438">
    <property type="entry name" value="RIBOFLAVIN TRANSPORTER RIBU"/>
    <property type="match status" value="1"/>
</dbReference>
<evidence type="ECO:0000256" key="5">
    <source>
        <dbReference type="ARBA" id="ARBA00022692"/>
    </source>
</evidence>
<evidence type="ECO:0000256" key="4">
    <source>
        <dbReference type="ARBA" id="ARBA00022475"/>
    </source>
</evidence>
<keyword evidence="5 9" id="KW-0812">Transmembrane</keyword>
<gene>
    <name evidence="10" type="ORF">FC774_11935</name>
    <name evidence="11" type="ORF">FDB51_02195</name>
</gene>
<feature type="transmembrane region" description="Helical" evidence="9">
    <location>
        <begin position="110"/>
        <end position="131"/>
    </location>
</feature>
<dbReference type="PANTHER" id="PTHR38438:SF1">
    <property type="entry name" value="RIBOFLAVIN TRANSPORTER RIBU"/>
    <property type="match status" value="1"/>
</dbReference>
<evidence type="ECO:0000256" key="7">
    <source>
        <dbReference type="ARBA" id="ARBA00023136"/>
    </source>
</evidence>
<evidence type="ECO:0000313" key="13">
    <source>
        <dbReference type="Proteomes" id="UP000476820"/>
    </source>
</evidence>
<reference evidence="12 13" key="1">
    <citation type="submission" date="2019-04" db="EMBL/GenBank/DDBJ databases">
        <title>Genome sequencing of Clostridium botulinum Groups I-IV and Clostridium butyricum.</title>
        <authorList>
            <person name="Brunt J."/>
            <person name="Van Vliet A.H.M."/>
            <person name="Stringer S.C."/>
            <person name="Carter A.T."/>
            <person name="Peck M.W."/>
        </authorList>
    </citation>
    <scope>NUCLEOTIDE SEQUENCE [LARGE SCALE GENOMIC DNA]</scope>
    <source>
        <strain evidence="10 13">1605</strain>
        <strain evidence="11 12">CB-K-33E</strain>
    </source>
</reference>
<dbReference type="InterPro" id="IPR024529">
    <property type="entry name" value="ECF_trnsprt_substrate-spec"/>
</dbReference>
<evidence type="ECO:0000256" key="6">
    <source>
        <dbReference type="ARBA" id="ARBA00022989"/>
    </source>
</evidence>
<feature type="transmembrane region" description="Helical" evidence="9">
    <location>
        <begin position="151"/>
        <end position="170"/>
    </location>
</feature>
<dbReference type="AlphaFoldDB" id="A0A0M1M6L6"/>
<comment type="function">
    <text evidence="8">Probably a riboflavin-binding protein that interacts with the energy-coupling factor (ECF) ABC-transporter complex.</text>
</comment>
<evidence type="ECO:0000313" key="12">
    <source>
        <dbReference type="Proteomes" id="UP000473681"/>
    </source>
</evidence>
<keyword evidence="6 9" id="KW-1133">Transmembrane helix</keyword>
<dbReference type="Gene3D" id="1.10.1760.20">
    <property type="match status" value="1"/>
</dbReference>
<comment type="subcellular location">
    <subcellularLocation>
        <location evidence="1">Cell membrane</location>
        <topology evidence="1">Multi-pass membrane protein</topology>
    </subcellularLocation>
</comment>
<evidence type="ECO:0000313" key="11">
    <source>
        <dbReference type="EMBL" id="NFN33958.1"/>
    </source>
</evidence>
<dbReference type="InterPro" id="IPR025720">
    <property type="entry name" value="RibU"/>
</dbReference>
<evidence type="ECO:0000313" key="10">
    <source>
        <dbReference type="EMBL" id="NFF88576.1"/>
    </source>
</evidence>
<evidence type="ECO:0000256" key="2">
    <source>
        <dbReference type="ARBA" id="ARBA00005540"/>
    </source>
</evidence>
<evidence type="ECO:0000256" key="8">
    <source>
        <dbReference type="PIRNR" id="PIRNR037778"/>
    </source>
</evidence>
<sequence length="196" mass="21217">MNKNTNKTIKISLLSALALILMYFEFPVIPIFPWLKIDLSDVPALLGAFGFGPLAGVTIELIKNILILLVKGSQTGFVGELANFLIGVSLVLPAGIIYKRNKSKKSAILGMILGGIFIEIVGVIANVYMLLPAYGMQMSSGELLKYVTVGLLPFNGIKAIIVSMLTYILYKKVSVSIFKAEPNFGSAEKNSKTITE</sequence>
<dbReference type="Proteomes" id="UP000473681">
    <property type="component" value="Unassembled WGS sequence"/>
</dbReference>
<keyword evidence="7 8" id="KW-0472">Membrane</keyword>
<accession>A0A0M1M6L6</accession>
<dbReference type="Pfam" id="PF12822">
    <property type="entry name" value="ECF_trnsprt"/>
    <property type="match status" value="1"/>
</dbReference>
<evidence type="ECO:0000256" key="3">
    <source>
        <dbReference type="ARBA" id="ARBA00022448"/>
    </source>
</evidence>
<organism evidence="10 13">
    <name type="scientific">Clostridium botulinum</name>
    <dbReference type="NCBI Taxonomy" id="1491"/>
    <lineage>
        <taxon>Bacteria</taxon>
        <taxon>Bacillati</taxon>
        <taxon>Bacillota</taxon>
        <taxon>Clostridia</taxon>
        <taxon>Eubacteriales</taxon>
        <taxon>Clostridiaceae</taxon>
        <taxon>Clostridium</taxon>
    </lineage>
</organism>
<dbReference type="Proteomes" id="UP000476820">
    <property type="component" value="Unassembled WGS sequence"/>
</dbReference>
<evidence type="ECO:0000256" key="9">
    <source>
        <dbReference type="SAM" id="Phobius"/>
    </source>
</evidence>
<dbReference type="GO" id="GO:0032217">
    <property type="term" value="F:riboflavin transmembrane transporter activity"/>
    <property type="evidence" value="ECO:0007669"/>
    <property type="project" value="UniProtKB-UniRule"/>
</dbReference>
<dbReference type="EMBL" id="SWOV01000033">
    <property type="protein sequence ID" value="NFF88576.1"/>
    <property type="molecule type" value="Genomic_DNA"/>
</dbReference>
<evidence type="ECO:0000256" key="1">
    <source>
        <dbReference type="ARBA" id="ARBA00004651"/>
    </source>
</evidence>
<comment type="caution">
    <text evidence="10">The sequence shown here is derived from an EMBL/GenBank/DDBJ whole genome shotgun (WGS) entry which is preliminary data.</text>
</comment>
<feature type="transmembrane region" description="Helical" evidence="9">
    <location>
        <begin position="81"/>
        <end position="98"/>
    </location>
</feature>
<feature type="transmembrane region" description="Helical" evidence="9">
    <location>
        <begin position="12"/>
        <end position="32"/>
    </location>
</feature>
<dbReference type="OrthoDB" id="9809216at2"/>
<name>A0A0M1M6L6_CLOBO</name>
<keyword evidence="4 8" id="KW-1003">Cell membrane</keyword>
<keyword evidence="3 8" id="KW-0813">Transport</keyword>
<dbReference type="EMBL" id="SWVK01000002">
    <property type="protein sequence ID" value="NFN33958.1"/>
    <property type="molecule type" value="Genomic_DNA"/>
</dbReference>
<dbReference type="RefSeq" id="WP_053342515.1">
    <property type="nucleotide sequence ID" value="NZ_JACBBZ010000001.1"/>
</dbReference>
<dbReference type="PIRSF" id="PIRSF037778">
    <property type="entry name" value="UCP037778_transp_RibU"/>
    <property type="match status" value="1"/>
</dbReference>